<dbReference type="Gene3D" id="3.40.50.1820">
    <property type="entry name" value="alpha/beta hydrolase"/>
    <property type="match status" value="1"/>
</dbReference>
<organism evidence="1 2">
    <name type="scientific">Piscinibacter terrae</name>
    <dbReference type="NCBI Taxonomy" id="2496871"/>
    <lineage>
        <taxon>Bacteria</taxon>
        <taxon>Pseudomonadati</taxon>
        <taxon>Pseudomonadota</taxon>
        <taxon>Betaproteobacteria</taxon>
        <taxon>Burkholderiales</taxon>
        <taxon>Sphaerotilaceae</taxon>
        <taxon>Piscinibacter</taxon>
    </lineage>
</organism>
<dbReference type="Proteomes" id="UP000267464">
    <property type="component" value="Unassembled WGS sequence"/>
</dbReference>
<accession>A0A3N7JLZ7</accession>
<evidence type="ECO:0000313" key="2">
    <source>
        <dbReference type="Proteomes" id="UP000267464"/>
    </source>
</evidence>
<comment type="caution">
    <text evidence="1">The sequence shown here is derived from an EMBL/GenBank/DDBJ whole genome shotgun (WGS) entry which is preliminary data.</text>
</comment>
<dbReference type="InterPro" id="IPR029058">
    <property type="entry name" value="AB_hydrolase_fold"/>
</dbReference>
<dbReference type="EMBL" id="QUSW01000008">
    <property type="protein sequence ID" value="RQP22289.1"/>
    <property type="molecule type" value="Genomic_DNA"/>
</dbReference>
<gene>
    <name evidence="1" type="ORF">DZC73_24895</name>
</gene>
<evidence type="ECO:0000313" key="1">
    <source>
        <dbReference type="EMBL" id="RQP22289.1"/>
    </source>
</evidence>
<sequence>MRRMLAGTVIFVAALYLLLCAGLFFFQRSLLYFPPPANAADAARTAMQAQGLTLAVTTRSVPGDAAVVYFGGNAEDVSFSLPDLAAAFPSHSLYLLHYPGYSGNAGSPNEAAIRQAALALFDAVHRDHAKVIVIGRSLGSGVAIGVAAQRPVERLVLVTPYDSIVDIAAGQFPFVPVRWIMLDKYESWRYVPQVKAPTTIVVAQFDEVIPAASSRRLFERFGPGAASYLTIASTGHNTISQSADYVRALSGLPTSSIQP</sequence>
<dbReference type="SUPFAM" id="SSF53474">
    <property type="entry name" value="alpha/beta-Hydrolases"/>
    <property type="match status" value="1"/>
</dbReference>
<name>A0A3N7JLZ7_9BURK</name>
<reference evidence="1 2" key="2">
    <citation type="submission" date="2018-12" db="EMBL/GenBank/DDBJ databases">
        <title>Rhizobacter gummiphilus sp. nov., a rubber-degrading bacterium isolated from the soil of a botanical garden in Japan.</title>
        <authorList>
            <person name="Shunsuke S.S."/>
        </authorList>
    </citation>
    <scope>NUCLEOTIDE SEQUENCE [LARGE SCALE GENOMIC DNA]</scope>
    <source>
        <strain evidence="1 2">S-16</strain>
    </source>
</reference>
<proteinExistence type="predicted"/>
<keyword evidence="2" id="KW-1185">Reference proteome</keyword>
<evidence type="ECO:0008006" key="3">
    <source>
        <dbReference type="Google" id="ProtNLM"/>
    </source>
</evidence>
<protein>
    <recommendedName>
        <fullName evidence="3">Serine aminopeptidase S33 domain-containing protein</fullName>
    </recommendedName>
</protein>
<dbReference type="RefSeq" id="WP_124543082.1">
    <property type="nucleotide sequence ID" value="NZ_QUSW01000008.1"/>
</dbReference>
<dbReference type="PANTHER" id="PTHR12277">
    <property type="entry name" value="ALPHA/BETA HYDROLASE DOMAIN-CONTAINING PROTEIN"/>
    <property type="match status" value="1"/>
</dbReference>
<reference evidence="1 2" key="1">
    <citation type="submission" date="2018-08" db="EMBL/GenBank/DDBJ databases">
        <authorList>
            <person name="Khan S.A."/>
            <person name="Jeon C.O."/>
            <person name="Chun B.H."/>
            <person name="Jeong S.E."/>
        </authorList>
    </citation>
    <scope>NUCLEOTIDE SEQUENCE [LARGE SCALE GENOMIC DNA]</scope>
    <source>
        <strain evidence="1 2">S-16</strain>
    </source>
</reference>
<dbReference type="OrthoDB" id="9798884at2"/>
<dbReference type="AlphaFoldDB" id="A0A3N7JLZ7"/>